<reference evidence="1 2" key="1">
    <citation type="submission" date="2020-08" db="EMBL/GenBank/DDBJ databases">
        <title>Genomic Encyclopedia of Type Strains, Phase IV (KMG-IV): sequencing the most valuable type-strain genomes for metagenomic binning, comparative biology and taxonomic classification.</title>
        <authorList>
            <person name="Goeker M."/>
        </authorList>
    </citation>
    <scope>NUCLEOTIDE SEQUENCE [LARGE SCALE GENOMIC DNA]</scope>
    <source>
        <strain evidence="1 2">DSM 105481</strain>
    </source>
</reference>
<dbReference type="SUPFAM" id="SSF69318">
    <property type="entry name" value="Integrin alpha N-terminal domain"/>
    <property type="match status" value="1"/>
</dbReference>
<evidence type="ECO:0000313" key="1">
    <source>
        <dbReference type="EMBL" id="MBA9026333.1"/>
    </source>
</evidence>
<dbReference type="InterPro" id="IPR028994">
    <property type="entry name" value="Integrin_alpha_N"/>
</dbReference>
<dbReference type="EMBL" id="JACJHX010000004">
    <property type="protein sequence ID" value="MBA9026333.1"/>
    <property type="molecule type" value="Genomic_DNA"/>
</dbReference>
<sequence length="283" mass="32962">MKKIILLFILIFGILNLSQIFVYADSEQNKEFIQIVKEFIPSNSLLVSPENPLSTQPIQQYDFNQDGQKEIIITYEIKAKDQPSPSQYGVILLKKEQKSWIKIWETEREAVGLHFSGFADITGDGINEYLFGWTIGASAGNQLEIFKWTDRSFKMIAKVPYHKLDLLNENKKVALAVWQRYIADTYFVDVLTWNGEKLILNAELYSRYYPKIKRFFDAKISKMDAWFYWYCLADAQLKANLLDEASDSIQKGSMLAKKLSMPDVIQNFKELSKRLKEKKISHR</sequence>
<dbReference type="RefSeq" id="WP_182502222.1">
    <property type="nucleotide sequence ID" value="NZ_JACJHX010000004.1"/>
</dbReference>
<organism evidence="1 2">
    <name type="scientific">Peribacillus huizhouensis</name>
    <dbReference type="NCBI Taxonomy" id="1501239"/>
    <lineage>
        <taxon>Bacteria</taxon>
        <taxon>Bacillati</taxon>
        <taxon>Bacillota</taxon>
        <taxon>Bacilli</taxon>
        <taxon>Bacillales</taxon>
        <taxon>Bacillaceae</taxon>
        <taxon>Peribacillus</taxon>
    </lineage>
</organism>
<name>A0ABR6CMT9_9BACI</name>
<protein>
    <recommendedName>
        <fullName evidence="3">VCBS repeat-containing protein</fullName>
    </recommendedName>
</protein>
<proteinExistence type="predicted"/>
<evidence type="ECO:0000313" key="2">
    <source>
        <dbReference type="Proteomes" id="UP000626697"/>
    </source>
</evidence>
<accession>A0ABR6CMT9</accession>
<gene>
    <name evidence="1" type="ORF">HNP81_001618</name>
</gene>
<keyword evidence="2" id="KW-1185">Reference proteome</keyword>
<comment type="caution">
    <text evidence="1">The sequence shown here is derived from an EMBL/GenBank/DDBJ whole genome shotgun (WGS) entry which is preliminary data.</text>
</comment>
<dbReference type="Proteomes" id="UP000626697">
    <property type="component" value="Unassembled WGS sequence"/>
</dbReference>
<evidence type="ECO:0008006" key="3">
    <source>
        <dbReference type="Google" id="ProtNLM"/>
    </source>
</evidence>